<proteinExistence type="predicted"/>
<comment type="caution">
    <text evidence="1">The sequence shown here is derived from an EMBL/GenBank/DDBJ whole genome shotgun (WGS) entry which is preliminary data.</text>
</comment>
<evidence type="ECO:0000313" key="1">
    <source>
        <dbReference type="EMBL" id="CAD8074981.1"/>
    </source>
</evidence>
<evidence type="ECO:0000313" key="2">
    <source>
        <dbReference type="Proteomes" id="UP000692954"/>
    </source>
</evidence>
<protein>
    <submittedName>
        <fullName evidence="1">Uncharacterized protein</fullName>
    </submittedName>
</protein>
<dbReference type="EMBL" id="CAJJDN010000032">
    <property type="protein sequence ID" value="CAD8074981.1"/>
    <property type="molecule type" value="Genomic_DNA"/>
</dbReference>
<sequence>MEEIANLKKIMEQAAEQFLKTQIIRKDQKLTDGGKILDTQGYDFQKDLKKLQWLCTVNFYTQNQDHNLCGNLCCKTQYLVQNDLFKEMIVGV</sequence>
<dbReference type="AlphaFoldDB" id="A0A8S1MAA4"/>
<gene>
    <name evidence="1" type="ORF">PSON_ATCC_30995.1.T0320376</name>
</gene>
<organism evidence="1 2">
    <name type="scientific">Paramecium sonneborni</name>
    <dbReference type="NCBI Taxonomy" id="65129"/>
    <lineage>
        <taxon>Eukaryota</taxon>
        <taxon>Sar</taxon>
        <taxon>Alveolata</taxon>
        <taxon>Ciliophora</taxon>
        <taxon>Intramacronucleata</taxon>
        <taxon>Oligohymenophorea</taxon>
        <taxon>Peniculida</taxon>
        <taxon>Parameciidae</taxon>
        <taxon>Paramecium</taxon>
    </lineage>
</organism>
<reference evidence="1" key="1">
    <citation type="submission" date="2021-01" db="EMBL/GenBank/DDBJ databases">
        <authorList>
            <consortium name="Genoscope - CEA"/>
            <person name="William W."/>
        </authorList>
    </citation>
    <scope>NUCLEOTIDE SEQUENCE</scope>
</reference>
<keyword evidence="2" id="KW-1185">Reference proteome</keyword>
<dbReference type="Proteomes" id="UP000692954">
    <property type="component" value="Unassembled WGS sequence"/>
</dbReference>
<name>A0A8S1MAA4_9CILI</name>
<accession>A0A8S1MAA4</accession>